<organism evidence="2 3">
    <name type="scientific">Francisella philomiragia</name>
    <dbReference type="NCBI Taxonomy" id="28110"/>
    <lineage>
        <taxon>Bacteria</taxon>
        <taxon>Pseudomonadati</taxon>
        <taxon>Pseudomonadota</taxon>
        <taxon>Gammaproteobacteria</taxon>
        <taxon>Thiotrichales</taxon>
        <taxon>Francisellaceae</taxon>
        <taxon>Francisella</taxon>
    </lineage>
</organism>
<proteinExistence type="predicted"/>
<evidence type="ECO:0000313" key="3">
    <source>
        <dbReference type="Proteomes" id="UP000031830"/>
    </source>
</evidence>
<feature type="transmembrane region" description="Helical" evidence="1">
    <location>
        <begin position="28"/>
        <end position="45"/>
    </location>
</feature>
<keyword evidence="1" id="KW-1133">Transmembrane helix</keyword>
<dbReference type="KEGG" id="fpz:LA55_1468"/>
<name>A0A0B6CVN2_9GAMM</name>
<evidence type="ECO:0000256" key="1">
    <source>
        <dbReference type="SAM" id="Phobius"/>
    </source>
</evidence>
<keyword evidence="1" id="KW-0472">Membrane</keyword>
<dbReference type="Proteomes" id="UP000031830">
    <property type="component" value="Chromosome"/>
</dbReference>
<sequence>MPGILISFILLFISVSFAWFSWRLGIIMFSIFLIVAGLVFLHHATDHLTIYL</sequence>
<dbReference type="AlphaFoldDB" id="A0A0B6CVN2"/>
<dbReference type="EMBL" id="CP009440">
    <property type="protein sequence ID" value="AJI52895.1"/>
    <property type="molecule type" value="Genomic_DNA"/>
</dbReference>
<reference evidence="2 3" key="1">
    <citation type="journal article" date="2015" name="Genome Announc.">
        <title>Genome sequencing of 18 francisella strains to aid in assay development and testing.</title>
        <authorList>
            <person name="Johnson S.L."/>
            <person name="Daligault H.E."/>
            <person name="Davenport K.W."/>
            <person name="Coyne S.R."/>
            <person name="Frey K.G."/>
            <person name="Koroleva G.I."/>
            <person name="Broomall S.M."/>
            <person name="Bishop-Lilly K.A."/>
            <person name="Bruce D.C."/>
            <person name="Chertkov O."/>
            <person name="Freitas T."/>
            <person name="Jaissle J."/>
            <person name="Ladner J.T."/>
            <person name="Rosenzweig C.N."/>
            <person name="Gibbons H.S."/>
            <person name="Palacios G.F."/>
            <person name="Redden C.L."/>
            <person name="Xu Y."/>
            <person name="Minogue T.D."/>
            <person name="Chain P.S."/>
        </authorList>
    </citation>
    <scope>NUCLEOTIDE SEQUENCE [LARGE SCALE GENOMIC DNA]</scope>
    <source>
        <strain evidence="2 3">GA01-2794</strain>
    </source>
</reference>
<evidence type="ECO:0000313" key="2">
    <source>
        <dbReference type="EMBL" id="AJI52895.1"/>
    </source>
</evidence>
<accession>A0A0B6CVN2</accession>
<keyword evidence="1" id="KW-0812">Transmembrane</keyword>
<protein>
    <submittedName>
        <fullName evidence="2">Putative membrane protein</fullName>
    </submittedName>
</protein>
<gene>
    <name evidence="2" type="ORF">LA55_1468</name>
</gene>